<gene>
    <name evidence="1" type="ORF">SAMN05444158_5627</name>
</gene>
<proteinExistence type="predicted"/>
<dbReference type="EMBL" id="LT629750">
    <property type="protein sequence ID" value="SDT36401.1"/>
    <property type="molecule type" value="Genomic_DNA"/>
</dbReference>
<dbReference type="Gene3D" id="3.30.870.10">
    <property type="entry name" value="Endonuclease Chain A"/>
    <property type="match status" value="1"/>
</dbReference>
<dbReference type="AlphaFoldDB" id="A0A1H1ZRF1"/>
<reference evidence="2" key="1">
    <citation type="submission" date="2016-10" db="EMBL/GenBank/DDBJ databases">
        <authorList>
            <person name="Varghese N."/>
            <person name="Submissions S."/>
        </authorList>
    </citation>
    <scope>NUCLEOTIDE SEQUENCE [LARGE SCALE GENOMIC DNA]</scope>
    <source>
        <strain evidence="2">GAS369</strain>
    </source>
</reference>
<accession>A0A1H1ZRF1</accession>
<keyword evidence="2" id="KW-1185">Reference proteome</keyword>
<dbReference type="Proteomes" id="UP000243904">
    <property type="component" value="Chromosome I"/>
</dbReference>
<protein>
    <submittedName>
        <fullName evidence="1">PLD-like domain-containing protein</fullName>
    </submittedName>
</protein>
<organism evidence="1 2">
    <name type="scientific">Bradyrhizobium canariense</name>
    <dbReference type="NCBI Taxonomy" id="255045"/>
    <lineage>
        <taxon>Bacteria</taxon>
        <taxon>Pseudomonadati</taxon>
        <taxon>Pseudomonadota</taxon>
        <taxon>Alphaproteobacteria</taxon>
        <taxon>Hyphomicrobiales</taxon>
        <taxon>Nitrobacteraceae</taxon>
        <taxon>Bradyrhizobium</taxon>
    </lineage>
</organism>
<sequence length="235" mass="26375">MDKEFSFRTAMIANADGADVSLQNTDHSMRCNADVEVLFRNLTEKLVEQISSADAVFGCVAWLTSMPVLNALATKKAVGIVVQKEDFLRPDSGDWKQKRQREAYAKLPKFIRYSLCQTGRYDYAGSPESDAVRCVGAHNSAKSAAFPRMHNKFLVFCRTVTVDEESSNEGYEPYAVWTGSFNLTHNASNSLENAILIRDEKISTAFLDEFGLIFGLSEKLNWRQSWSAPEYRIGS</sequence>
<name>A0A1H1ZRF1_9BRAD</name>
<dbReference type="RefSeq" id="WP_197684984.1">
    <property type="nucleotide sequence ID" value="NZ_LT629750.1"/>
</dbReference>
<dbReference type="SUPFAM" id="SSF56024">
    <property type="entry name" value="Phospholipase D/nuclease"/>
    <property type="match status" value="1"/>
</dbReference>
<evidence type="ECO:0000313" key="1">
    <source>
        <dbReference type="EMBL" id="SDT36401.1"/>
    </source>
</evidence>
<evidence type="ECO:0000313" key="2">
    <source>
        <dbReference type="Proteomes" id="UP000243904"/>
    </source>
</evidence>